<keyword evidence="2" id="KW-1185">Reference proteome</keyword>
<gene>
    <name evidence="1" type="ORF">HNP73_003850</name>
</gene>
<evidence type="ECO:0000313" key="2">
    <source>
        <dbReference type="Proteomes" id="UP000549457"/>
    </source>
</evidence>
<organism evidence="1 2">
    <name type="scientific">Amaricoccus macauensis</name>
    <dbReference type="NCBI Taxonomy" id="57001"/>
    <lineage>
        <taxon>Bacteria</taxon>
        <taxon>Pseudomonadati</taxon>
        <taxon>Pseudomonadota</taxon>
        <taxon>Alphaproteobacteria</taxon>
        <taxon>Rhodobacterales</taxon>
        <taxon>Paracoccaceae</taxon>
        <taxon>Amaricoccus</taxon>
    </lineage>
</organism>
<accession>A0A840SVR2</accession>
<sequence>MVETHPRVTDAGPPDALAAERIRVVAARLKAMIDDDAPQAGFSISEDELNAVLAAGQRLAPGTFGRAHVDGGHATLDLSVGPPLVPHALWANLHLSVAPSDSGLVLDSARLGRLPVPPWLALEAIRIGLDRKLGDGLGSDLLASVAWVRLNLTPRDAKPAVAVAFDFDAAGGPEFFGRLRARVIEAAGSTARDRVYMLAWILDQRARRGGLPRDGSILPWLKQALTAPSDPRNREADREGLRAALYTLALVCGDPDFGTSIAVGFNERMQSAASGCAGTTLAGRADLRKHFLVSAGLYAVNTGQAAFGMGELKELLDSNPGGSGFSFDDMAADLAGVRFARAFLAAPPERWADMLARIATEADIMPSIDGLPSGLSEAEFRARFRDVDSPEYAAMVAEIERRVDALPLDQPRG</sequence>
<dbReference type="AlphaFoldDB" id="A0A840SVR2"/>
<protein>
    <submittedName>
        <fullName evidence="1">Uncharacterized protein YfiM (DUF2279 family)</fullName>
    </submittedName>
</protein>
<dbReference type="Proteomes" id="UP000549457">
    <property type="component" value="Unassembled WGS sequence"/>
</dbReference>
<evidence type="ECO:0000313" key="1">
    <source>
        <dbReference type="EMBL" id="MBB5223896.1"/>
    </source>
</evidence>
<reference evidence="1 2" key="1">
    <citation type="submission" date="2020-08" db="EMBL/GenBank/DDBJ databases">
        <title>Genomic Encyclopedia of Type Strains, Phase IV (KMG-IV): sequencing the most valuable type-strain genomes for metagenomic binning, comparative biology and taxonomic classification.</title>
        <authorList>
            <person name="Goeker M."/>
        </authorList>
    </citation>
    <scope>NUCLEOTIDE SEQUENCE [LARGE SCALE GENOMIC DNA]</scope>
    <source>
        <strain evidence="1 2">DSM 101730</strain>
    </source>
</reference>
<proteinExistence type="predicted"/>
<name>A0A840SVR2_9RHOB</name>
<dbReference type="EMBL" id="JACHFM010000004">
    <property type="protein sequence ID" value="MBB5223896.1"/>
    <property type="molecule type" value="Genomic_DNA"/>
</dbReference>
<comment type="caution">
    <text evidence="1">The sequence shown here is derived from an EMBL/GenBank/DDBJ whole genome shotgun (WGS) entry which is preliminary data.</text>
</comment>
<dbReference type="RefSeq" id="WP_184153695.1">
    <property type="nucleotide sequence ID" value="NZ_JACHFM010000004.1"/>
</dbReference>